<accession>A0A2S0N0T0</accession>
<feature type="binding site" evidence="4">
    <location>
        <position position="161"/>
    </location>
    <ligand>
        <name>Fe cation</name>
        <dbReference type="ChEBI" id="CHEBI:24875"/>
        <label>2</label>
    </ligand>
</feature>
<dbReference type="InterPro" id="IPR009078">
    <property type="entry name" value="Ferritin-like_SF"/>
</dbReference>
<feature type="binding site" evidence="4">
    <location>
        <position position="164"/>
    </location>
    <ligand>
        <name>Fe cation</name>
        <dbReference type="ChEBI" id="CHEBI:24875"/>
        <label>1</label>
    </ligand>
</feature>
<keyword evidence="2 4" id="KW-0408">Iron</keyword>
<feature type="binding site" evidence="4">
    <location>
        <position position="130"/>
    </location>
    <ligand>
        <name>Fe cation</name>
        <dbReference type="ChEBI" id="CHEBI:24875"/>
        <label>1</label>
    </ligand>
</feature>
<dbReference type="EMBL" id="CP027669">
    <property type="protein sequence ID" value="AVO41748.1"/>
    <property type="molecule type" value="Genomic_DNA"/>
</dbReference>
<comment type="function">
    <text evidence="2">Provides the precursors necessary for DNA synthesis. Catalyzes the biosynthesis of deoxyribonucleotides from the corresponding ribonucleotides.</text>
</comment>
<dbReference type="CDD" id="cd01049">
    <property type="entry name" value="RNRR2"/>
    <property type="match status" value="1"/>
</dbReference>
<dbReference type="OrthoDB" id="9766544at2"/>
<dbReference type="GO" id="GO:0046872">
    <property type="term" value="F:metal ion binding"/>
    <property type="evidence" value="ECO:0007669"/>
    <property type="project" value="UniProtKB-KW"/>
</dbReference>
<dbReference type="InterPro" id="IPR033909">
    <property type="entry name" value="RNR_small"/>
</dbReference>
<dbReference type="RefSeq" id="WP_106446725.1">
    <property type="nucleotide sequence ID" value="NZ_CP027669.1"/>
</dbReference>
<comment type="cofactor">
    <cofactor evidence="2 4">
        <name>Fe cation</name>
        <dbReference type="ChEBI" id="CHEBI:24875"/>
    </cofactor>
    <text evidence="2 4">Binds 2 iron ions per subunit.</text>
</comment>
<keyword evidence="7" id="KW-1185">Reference proteome</keyword>
<feature type="active site" evidence="3">
    <location>
        <position position="168"/>
    </location>
</feature>
<dbReference type="EC" id="1.17.4.1" evidence="2"/>
<feature type="binding site" evidence="4">
    <location>
        <position position="271"/>
    </location>
    <ligand>
        <name>Fe cation</name>
        <dbReference type="ChEBI" id="CHEBI:24875"/>
        <label>2</label>
    </ligand>
</feature>
<sequence>MLTWDDEVTTLSQISTDRGAHAAPQSAAASTTQGAAMQAGAAAAVTTVPGARRMNATDKRIINGKTDVNQLVPFKYQWAWNKYLASCANHWMPQEINMTRDIALWRDPHGLTEDERRIVKRNLGFFVTADSLAANNIVLGTYRHVTAPECRQFLLRQAFEEAIHTHAYQYIVESLGLDEGEIFNAYNEIPSIRDKDEFLIPFIDVIMNPAFNTGTPLADQTLLKSLIVFACLMEGLFFYVGFAQILALGRQNKMTGAAEQYQYILRDESMHCNFGIDLVNTIKLENPHLWTSAFRDEIEALFREAVALEYRYAEDTMPRGVLGMNASMFKGYLRYIANRRASQIGLEALFPNEENPFPWMSEMIDLKKERNFFETRVIEYQSGGALAWD</sequence>
<keyword evidence="5" id="KW-0472">Membrane</keyword>
<feature type="binding site" evidence="4">
    <location>
        <position position="161"/>
    </location>
    <ligand>
        <name>Fe cation</name>
        <dbReference type="ChEBI" id="CHEBI:24875"/>
        <label>1</label>
    </ligand>
</feature>
<feature type="binding site" evidence="4">
    <location>
        <position position="268"/>
    </location>
    <ligand>
        <name>Fe cation</name>
        <dbReference type="ChEBI" id="CHEBI:24875"/>
        <label>2</label>
    </ligand>
</feature>
<comment type="catalytic activity">
    <reaction evidence="2">
        <text>a 2'-deoxyribonucleoside 5'-diphosphate + [thioredoxin]-disulfide + H2O = a ribonucleoside 5'-diphosphate + [thioredoxin]-dithiol</text>
        <dbReference type="Rhea" id="RHEA:23252"/>
        <dbReference type="Rhea" id="RHEA-COMP:10698"/>
        <dbReference type="Rhea" id="RHEA-COMP:10700"/>
        <dbReference type="ChEBI" id="CHEBI:15377"/>
        <dbReference type="ChEBI" id="CHEBI:29950"/>
        <dbReference type="ChEBI" id="CHEBI:50058"/>
        <dbReference type="ChEBI" id="CHEBI:57930"/>
        <dbReference type="ChEBI" id="CHEBI:73316"/>
        <dbReference type="EC" id="1.17.4.1"/>
    </reaction>
</comment>
<reference evidence="6 7" key="1">
    <citation type="submission" date="2018-03" db="EMBL/GenBank/DDBJ databases">
        <title>Genome sequencing of Simplicispira sp.</title>
        <authorList>
            <person name="Kim S.-J."/>
            <person name="Heo J."/>
            <person name="Kwon S.-W."/>
        </authorList>
    </citation>
    <scope>NUCLEOTIDE SEQUENCE [LARGE SCALE GENOMIC DNA]</scope>
    <source>
        <strain evidence="6 7">SC1-8</strain>
    </source>
</reference>
<organism evidence="6 7">
    <name type="scientific">Simplicispira suum</name>
    <dbReference type="NCBI Taxonomy" id="2109915"/>
    <lineage>
        <taxon>Bacteria</taxon>
        <taxon>Pseudomonadati</taxon>
        <taxon>Pseudomonadota</taxon>
        <taxon>Betaproteobacteria</taxon>
        <taxon>Burkholderiales</taxon>
        <taxon>Comamonadaceae</taxon>
        <taxon>Simplicispira</taxon>
    </lineage>
</organism>
<keyword evidence="5" id="KW-1133">Transmembrane helix</keyword>
<feature type="transmembrane region" description="Helical" evidence="5">
    <location>
        <begin position="226"/>
        <end position="248"/>
    </location>
</feature>
<evidence type="ECO:0000256" key="3">
    <source>
        <dbReference type="PIRSR" id="PIRSR000355-1"/>
    </source>
</evidence>
<keyword evidence="5" id="KW-0812">Transmembrane</keyword>
<keyword evidence="2" id="KW-0560">Oxidoreductase</keyword>
<name>A0A2S0N0T0_9BURK</name>
<comment type="similarity">
    <text evidence="1 2">Belongs to the ribonucleoside diphosphate reductase small chain family.</text>
</comment>
<dbReference type="Pfam" id="PF00268">
    <property type="entry name" value="Ribonuc_red_sm"/>
    <property type="match status" value="1"/>
</dbReference>
<dbReference type="PANTHER" id="PTHR23409:SF18">
    <property type="entry name" value="RIBONUCLEOSIDE-DIPHOSPHATE REDUCTASE SUBUNIT M2"/>
    <property type="match status" value="1"/>
</dbReference>
<dbReference type="PANTHER" id="PTHR23409">
    <property type="entry name" value="RIBONUCLEOSIDE-DIPHOSPHATE REDUCTASE SMALL CHAIN"/>
    <property type="match status" value="1"/>
</dbReference>
<dbReference type="InterPro" id="IPR012348">
    <property type="entry name" value="RNR-like"/>
</dbReference>
<evidence type="ECO:0000256" key="4">
    <source>
        <dbReference type="PIRSR" id="PIRSR000355-2"/>
    </source>
</evidence>
<proteinExistence type="inferred from homology"/>
<dbReference type="InterPro" id="IPR000358">
    <property type="entry name" value="RNR_small_fam"/>
</dbReference>
<dbReference type="GO" id="GO:0009263">
    <property type="term" value="P:deoxyribonucleotide biosynthetic process"/>
    <property type="evidence" value="ECO:0007669"/>
    <property type="project" value="UniProtKB-KW"/>
</dbReference>
<protein>
    <recommendedName>
        <fullName evidence="2">Ribonucleoside-diphosphate reductase subunit beta</fullName>
        <ecNumber evidence="2">1.17.4.1</ecNumber>
    </recommendedName>
</protein>
<dbReference type="KEGG" id="simp:C6571_11060"/>
<dbReference type="PIRSF" id="PIRSF000355">
    <property type="entry name" value="NrdB"/>
    <property type="match status" value="1"/>
</dbReference>
<evidence type="ECO:0000313" key="7">
    <source>
        <dbReference type="Proteomes" id="UP000239326"/>
    </source>
</evidence>
<dbReference type="AlphaFoldDB" id="A0A2S0N0T0"/>
<feature type="binding site" evidence="4">
    <location>
        <position position="234"/>
    </location>
    <ligand>
        <name>Fe cation</name>
        <dbReference type="ChEBI" id="CHEBI:24875"/>
        <label>2</label>
    </ligand>
</feature>
<dbReference type="NCBIfam" id="NF005550">
    <property type="entry name" value="PRK07209.1"/>
    <property type="match status" value="1"/>
</dbReference>
<keyword evidence="2" id="KW-0215">Deoxyribonucleotide synthesis</keyword>
<dbReference type="NCBIfam" id="NF007186">
    <property type="entry name" value="PRK09614.1-5"/>
    <property type="match status" value="1"/>
</dbReference>
<evidence type="ECO:0000313" key="6">
    <source>
        <dbReference type="EMBL" id="AVO41748.1"/>
    </source>
</evidence>
<keyword evidence="2 4" id="KW-0479">Metal-binding</keyword>
<evidence type="ECO:0000256" key="2">
    <source>
        <dbReference type="PIRNR" id="PIRNR000355"/>
    </source>
</evidence>
<gene>
    <name evidence="6" type="ORF">C6571_11060</name>
</gene>
<dbReference type="Gene3D" id="1.10.620.20">
    <property type="entry name" value="Ribonucleotide Reductase, subunit A"/>
    <property type="match status" value="1"/>
</dbReference>
<evidence type="ECO:0000256" key="5">
    <source>
        <dbReference type="SAM" id="Phobius"/>
    </source>
</evidence>
<dbReference type="Proteomes" id="UP000239326">
    <property type="component" value="Chromosome"/>
</dbReference>
<dbReference type="UniPathway" id="UPA00326"/>
<evidence type="ECO:0000256" key="1">
    <source>
        <dbReference type="ARBA" id="ARBA00009303"/>
    </source>
</evidence>
<dbReference type="SUPFAM" id="SSF47240">
    <property type="entry name" value="Ferritin-like"/>
    <property type="match status" value="1"/>
</dbReference>
<dbReference type="GO" id="GO:0004748">
    <property type="term" value="F:ribonucleoside-diphosphate reductase activity, thioredoxin disulfide as acceptor"/>
    <property type="evidence" value="ECO:0007669"/>
    <property type="project" value="UniProtKB-EC"/>
</dbReference>